<dbReference type="PANTHER" id="PTHR43872:SF1">
    <property type="entry name" value="MONOOXYGENASE, PUTATIVE (AFU_ORTHOLOGUE AFUA_8G02570)-RELATED"/>
    <property type="match status" value="1"/>
</dbReference>
<protein>
    <submittedName>
        <fullName evidence="6">Uncharacterized protein</fullName>
    </submittedName>
</protein>
<gene>
    <name evidence="6" type="ORF">PVAG01_04744</name>
</gene>
<keyword evidence="5" id="KW-0503">Monooxygenase</keyword>
<organism evidence="6 7">
    <name type="scientific">Phlyctema vagabunda</name>
    <dbReference type="NCBI Taxonomy" id="108571"/>
    <lineage>
        <taxon>Eukaryota</taxon>
        <taxon>Fungi</taxon>
        <taxon>Dikarya</taxon>
        <taxon>Ascomycota</taxon>
        <taxon>Pezizomycotina</taxon>
        <taxon>Leotiomycetes</taxon>
        <taxon>Helotiales</taxon>
        <taxon>Dermateaceae</taxon>
        <taxon>Phlyctema</taxon>
    </lineage>
</organism>
<dbReference type="Pfam" id="PF00743">
    <property type="entry name" value="FMO-like"/>
    <property type="match status" value="1"/>
</dbReference>
<comment type="caution">
    <text evidence="6">The sequence shown here is derived from an EMBL/GenBank/DDBJ whole genome shotgun (WGS) entry which is preliminary data.</text>
</comment>
<dbReference type="InterPro" id="IPR051820">
    <property type="entry name" value="FAD-binding_MO"/>
</dbReference>
<name>A0ABR4PI27_9HELO</name>
<dbReference type="InterPro" id="IPR036188">
    <property type="entry name" value="FAD/NAD-bd_sf"/>
</dbReference>
<evidence type="ECO:0000256" key="1">
    <source>
        <dbReference type="ARBA" id="ARBA00001974"/>
    </source>
</evidence>
<dbReference type="EMBL" id="JBFCZG010000004">
    <property type="protein sequence ID" value="KAL3422997.1"/>
    <property type="molecule type" value="Genomic_DNA"/>
</dbReference>
<sequence>MAISPTTDYDVVIVGAGISGVNAAQRLQTELPGYTYTILEARAAMGGTWDLFRYPGIRSDSDLHTFGFPWQPWPYSRSIADGESIRNYIKDAAAQYGIDKHVRFYHKLMAADWSSKNQLWSLNVDAAGDQLTLRSKFVIFGSGYYNYEEPLKAVIPGIDNFEGTKIHPQFWPEHLDYKDKKIVIIGSGATAVTLLPNLTEKAAKVTMLQRSPSYVLSEPAVDQVGEWMKKYFPRWMASTLIRWKFLVIPWLFFQFCRAFPHAAIRIINSETEKQLPKSIPRDPNFKPSYNPWEQRLCVSPDGDFYEALRQGKGDVVTDTIKTVTKTGILTSKGKILDADIIITATGLKIQLAGGAKLSVDGAPIDIPKKFIWKGAMLQDIPNAIVMLGYTNASWTLGAEATAQHVCRLLKYMESRGFTSATPKVAAGSQLKAQSILNLKSTYIVEAKGSLPKAGDSGPWKPRTNYFNDMWKAKYGSLTNGLEFVGSSRKDK</sequence>
<evidence type="ECO:0000256" key="4">
    <source>
        <dbReference type="ARBA" id="ARBA00023002"/>
    </source>
</evidence>
<dbReference type="InterPro" id="IPR020946">
    <property type="entry name" value="Flavin_mOase-like"/>
</dbReference>
<keyword evidence="2" id="KW-0285">Flavoprotein</keyword>
<keyword evidence="3" id="KW-0274">FAD</keyword>
<keyword evidence="4" id="KW-0560">Oxidoreductase</keyword>
<dbReference type="Gene3D" id="3.50.50.60">
    <property type="entry name" value="FAD/NAD(P)-binding domain"/>
    <property type="match status" value="3"/>
</dbReference>
<comment type="cofactor">
    <cofactor evidence="1">
        <name>FAD</name>
        <dbReference type="ChEBI" id="CHEBI:57692"/>
    </cofactor>
</comment>
<dbReference type="PANTHER" id="PTHR43872">
    <property type="entry name" value="MONOOXYGENASE, PUTATIVE (AFU_ORTHOLOGUE AFUA_8G02570)-RELATED"/>
    <property type="match status" value="1"/>
</dbReference>
<reference evidence="6 7" key="1">
    <citation type="submission" date="2024-06" db="EMBL/GenBank/DDBJ databases">
        <title>Complete genome of Phlyctema vagabunda strain 19-DSS-EL-015.</title>
        <authorList>
            <person name="Fiorenzani C."/>
        </authorList>
    </citation>
    <scope>NUCLEOTIDE SEQUENCE [LARGE SCALE GENOMIC DNA]</scope>
    <source>
        <strain evidence="6 7">19-DSS-EL-015</strain>
    </source>
</reference>
<evidence type="ECO:0000256" key="5">
    <source>
        <dbReference type="ARBA" id="ARBA00023033"/>
    </source>
</evidence>
<accession>A0ABR4PI27</accession>
<dbReference type="SUPFAM" id="SSF51905">
    <property type="entry name" value="FAD/NAD(P)-binding domain"/>
    <property type="match status" value="1"/>
</dbReference>
<dbReference type="Proteomes" id="UP001629113">
    <property type="component" value="Unassembled WGS sequence"/>
</dbReference>
<evidence type="ECO:0000313" key="6">
    <source>
        <dbReference type="EMBL" id="KAL3422997.1"/>
    </source>
</evidence>
<evidence type="ECO:0000256" key="3">
    <source>
        <dbReference type="ARBA" id="ARBA00022827"/>
    </source>
</evidence>
<evidence type="ECO:0000256" key="2">
    <source>
        <dbReference type="ARBA" id="ARBA00022630"/>
    </source>
</evidence>
<dbReference type="Pfam" id="PF13450">
    <property type="entry name" value="NAD_binding_8"/>
    <property type="match status" value="1"/>
</dbReference>
<keyword evidence="7" id="KW-1185">Reference proteome</keyword>
<evidence type="ECO:0000313" key="7">
    <source>
        <dbReference type="Proteomes" id="UP001629113"/>
    </source>
</evidence>
<proteinExistence type="predicted"/>